<dbReference type="AlphaFoldDB" id="A0AAW0J1W9"/>
<gene>
    <name evidence="1" type="ORF">CFP56_038421</name>
</gene>
<name>A0AAW0J1W9_QUESU</name>
<accession>A0AAW0J1W9</accession>
<proteinExistence type="predicted"/>
<keyword evidence="2" id="KW-1185">Reference proteome</keyword>
<dbReference type="Proteomes" id="UP000237347">
    <property type="component" value="Unassembled WGS sequence"/>
</dbReference>
<dbReference type="EMBL" id="PKMF04000724">
    <property type="protein sequence ID" value="KAK7820834.1"/>
    <property type="molecule type" value="Genomic_DNA"/>
</dbReference>
<sequence>MLNLKMSLSSPSSGMLKLELSFAKRFNHGRSVFVIPSRGSGPVLREFFVSNWYKQS</sequence>
<organism evidence="1 2">
    <name type="scientific">Quercus suber</name>
    <name type="common">Cork oak</name>
    <dbReference type="NCBI Taxonomy" id="58331"/>
    <lineage>
        <taxon>Eukaryota</taxon>
        <taxon>Viridiplantae</taxon>
        <taxon>Streptophyta</taxon>
        <taxon>Embryophyta</taxon>
        <taxon>Tracheophyta</taxon>
        <taxon>Spermatophyta</taxon>
        <taxon>Magnoliopsida</taxon>
        <taxon>eudicotyledons</taxon>
        <taxon>Gunneridae</taxon>
        <taxon>Pentapetalae</taxon>
        <taxon>rosids</taxon>
        <taxon>fabids</taxon>
        <taxon>Fagales</taxon>
        <taxon>Fagaceae</taxon>
        <taxon>Quercus</taxon>
    </lineage>
</organism>
<evidence type="ECO:0000313" key="1">
    <source>
        <dbReference type="EMBL" id="KAK7820834.1"/>
    </source>
</evidence>
<protein>
    <submittedName>
        <fullName evidence="1">Uncharacterized protein</fullName>
    </submittedName>
</protein>
<comment type="caution">
    <text evidence="1">The sequence shown here is derived from an EMBL/GenBank/DDBJ whole genome shotgun (WGS) entry which is preliminary data.</text>
</comment>
<reference evidence="1 2" key="1">
    <citation type="journal article" date="2018" name="Sci. Data">
        <title>The draft genome sequence of cork oak.</title>
        <authorList>
            <person name="Ramos A.M."/>
            <person name="Usie A."/>
            <person name="Barbosa P."/>
            <person name="Barros P.M."/>
            <person name="Capote T."/>
            <person name="Chaves I."/>
            <person name="Simoes F."/>
            <person name="Abreu I."/>
            <person name="Carrasquinho I."/>
            <person name="Faro C."/>
            <person name="Guimaraes J.B."/>
            <person name="Mendonca D."/>
            <person name="Nobrega F."/>
            <person name="Rodrigues L."/>
            <person name="Saibo N.J.M."/>
            <person name="Varela M.C."/>
            <person name="Egas C."/>
            <person name="Matos J."/>
            <person name="Miguel C.M."/>
            <person name="Oliveira M.M."/>
            <person name="Ricardo C.P."/>
            <person name="Goncalves S."/>
        </authorList>
    </citation>
    <scope>NUCLEOTIDE SEQUENCE [LARGE SCALE GENOMIC DNA]</scope>
    <source>
        <strain evidence="2">cv. HL8</strain>
    </source>
</reference>
<evidence type="ECO:0000313" key="2">
    <source>
        <dbReference type="Proteomes" id="UP000237347"/>
    </source>
</evidence>